<name>A0A1Q4V0K1_9ACTN</name>
<proteinExistence type="predicted"/>
<keyword evidence="1" id="KW-1133">Transmembrane helix</keyword>
<dbReference type="Proteomes" id="UP000186455">
    <property type="component" value="Unassembled WGS sequence"/>
</dbReference>
<keyword evidence="3" id="KW-1185">Reference proteome</keyword>
<comment type="caution">
    <text evidence="2">The sequence shown here is derived from an EMBL/GenBank/DDBJ whole genome shotgun (WGS) entry which is preliminary data.</text>
</comment>
<dbReference type="AlphaFoldDB" id="A0A1Q4V0K1"/>
<reference evidence="2 3" key="1">
    <citation type="submission" date="2015-06" db="EMBL/GenBank/DDBJ databases">
        <title>Cloning and characterization of the uncialamcin biosynthetic gene cluster.</title>
        <authorList>
            <person name="Yan X."/>
            <person name="Huang T."/>
            <person name="Ge H."/>
            <person name="Shen B."/>
        </authorList>
    </citation>
    <scope>NUCLEOTIDE SEQUENCE [LARGE SCALE GENOMIC DNA]</scope>
    <source>
        <strain evidence="2 3">DCA2648</strain>
    </source>
</reference>
<sequence length="150" mass="16169">MYCASTLLGLIGLVDIANGTLTAVRGLLWLTLALLLYAVLYPPLVTAGPGWLAVRGLWRTRQVATDLLVAARHSDGVQPRLVLRDALGNRVEVDPKVLTGNPLLWHRLDTGARHARASGLLRTGTGVLQRIGERIDAEEGRGVFEASDLS</sequence>
<keyword evidence="1" id="KW-0812">Transmembrane</keyword>
<evidence type="ECO:0000313" key="2">
    <source>
        <dbReference type="EMBL" id="OKH91341.1"/>
    </source>
</evidence>
<gene>
    <name evidence="2" type="ORF">AB852_30825</name>
</gene>
<accession>A0A1Q4V0K1</accession>
<protein>
    <submittedName>
        <fullName evidence="2">Uncharacterized protein</fullName>
    </submittedName>
</protein>
<keyword evidence="1" id="KW-0472">Membrane</keyword>
<organism evidence="2 3">
    <name type="scientific">Streptomyces uncialis</name>
    <dbReference type="NCBI Taxonomy" id="1048205"/>
    <lineage>
        <taxon>Bacteria</taxon>
        <taxon>Bacillati</taxon>
        <taxon>Actinomycetota</taxon>
        <taxon>Actinomycetes</taxon>
        <taxon>Kitasatosporales</taxon>
        <taxon>Streptomycetaceae</taxon>
        <taxon>Streptomyces</taxon>
    </lineage>
</organism>
<evidence type="ECO:0000256" key="1">
    <source>
        <dbReference type="SAM" id="Phobius"/>
    </source>
</evidence>
<feature type="transmembrane region" description="Helical" evidence="1">
    <location>
        <begin position="29"/>
        <end position="54"/>
    </location>
</feature>
<evidence type="ECO:0000313" key="3">
    <source>
        <dbReference type="Proteomes" id="UP000186455"/>
    </source>
</evidence>
<dbReference type="EMBL" id="LFBV01000010">
    <property type="protein sequence ID" value="OKH91341.1"/>
    <property type="molecule type" value="Genomic_DNA"/>
</dbReference>